<comment type="caution">
    <text evidence="2">The sequence shown here is derived from an EMBL/GenBank/DDBJ whole genome shotgun (WGS) entry which is preliminary data.</text>
</comment>
<dbReference type="Proteomes" id="UP001054945">
    <property type="component" value="Unassembled WGS sequence"/>
</dbReference>
<keyword evidence="3" id="KW-1185">Reference proteome</keyword>
<feature type="region of interest" description="Disordered" evidence="1">
    <location>
        <begin position="1"/>
        <end position="29"/>
    </location>
</feature>
<evidence type="ECO:0000313" key="3">
    <source>
        <dbReference type="Proteomes" id="UP001054945"/>
    </source>
</evidence>
<evidence type="ECO:0000313" key="2">
    <source>
        <dbReference type="EMBL" id="GIY80007.1"/>
    </source>
</evidence>
<sequence>MQRRLRSTRVPTASNFRRPPPPVTSCMREPSEECASNHVKTVNRLRPNFTASGQLGSNGQNSIQTPSCSQLVTSSFQHPK</sequence>
<accession>A0AAV4WB39</accession>
<evidence type="ECO:0000256" key="1">
    <source>
        <dbReference type="SAM" id="MobiDB-lite"/>
    </source>
</evidence>
<name>A0AAV4WB39_CAEEX</name>
<proteinExistence type="predicted"/>
<dbReference type="EMBL" id="BPLR01015953">
    <property type="protein sequence ID" value="GIY80007.1"/>
    <property type="molecule type" value="Genomic_DNA"/>
</dbReference>
<organism evidence="2 3">
    <name type="scientific">Caerostris extrusa</name>
    <name type="common">Bark spider</name>
    <name type="synonym">Caerostris bankana</name>
    <dbReference type="NCBI Taxonomy" id="172846"/>
    <lineage>
        <taxon>Eukaryota</taxon>
        <taxon>Metazoa</taxon>
        <taxon>Ecdysozoa</taxon>
        <taxon>Arthropoda</taxon>
        <taxon>Chelicerata</taxon>
        <taxon>Arachnida</taxon>
        <taxon>Araneae</taxon>
        <taxon>Araneomorphae</taxon>
        <taxon>Entelegynae</taxon>
        <taxon>Araneoidea</taxon>
        <taxon>Araneidae</taxon>
        <taxon>Caerostris</taxon>
    </lineage>
</organism>
<protein>
    <submittedName>
        <fullName evidence="2">Uncharacterized protein</fullName>
    </submittedName>
</protein>
<dbReference type="AlphaFoldDB" id="A0AAV4WB39"/>
<gene>
    <name evidence="2" type="ORF">CEXT_612381</name>
</gene>
<feature type="compositionally biased region" description="Polar residues" evidence="1">
    <location>
        <begin position="49"/>
        <end position="80"/>
    </location>
</feature>
<reference evidence="2 3" key="1">
    <citation type="submission" date="2021-06" db="EMBL/GenBank/DDBJ databases">
        <title>Caerostris extrusa draft genome.</title>
        <authorList>
            <person name="Kono N."/>
            <person name="Arakawa K."/>
        </authorList>
    </citation>
    <scope>NUCLEOTIDE SEQUENCE [LARGE SCALE GENOMIC DNA]</scope>
</reference>
<feature type="region of interest" description="Disordered" evidence="1">
    <location>
        <begin position="48"/>
        <end position="80"/>
    </location>
</feature>